<dbReference type="PANTHER" id="PTHR33021">
    <property type="entry name" value="BLUE COPPER PROTEIN"/>
    <property type="match status" value="1"/>
</dbReference>
<evidence type="ECO:0000313" key="7">
    <source>
        <dbReference type="Proteomes" id="UP001165190"/>
    </source>
</evidence>
<comment type="caution">
    <text evidence="6">The sequence shown here is derived from an EMBL/GenBank/DDBJ whole genome shotgun (WGS) entry which is preliminary data.</text>
</comment>
<keyword evidence="4" id="KW-0732">Signal</keyword>
<organism evidence="6 7">
    <name type="scientific">Hibiscus trionum</name>
    <name type="common">Flower of an hour</name>
    <dbReference type="NCBI Taxonomy" id="183268"/>
    <lineage>
        <taxon>Eukaryota</taxon>
        <taxon>Viridiplantae</taxon>
        <taxon>Streptophyta</taxon>
        <taxon>Embryophyta</taxon>
        <taxon>Tracheophyta</taxon>
        <taxon>Spermatophyta</taxon>
        <taxon>Magnoliopsida</taxon>
        <taxon>eudicotyledons</taxon>
        <taxon>Gunneridae</taxon>
        <taxon>Pentapetalae</taxon>
        <taxon>rosids</taxon>
        <taxon>malvids</taxon>
        <taxon>Malvales</taxon>
        <taxon>Malvaceae</taxon>
        <taxon>Malvoideae</taxon>
        <taxon>Hibiscus</taxon>
    </lineage>
</organism>
<reference evidence="6" key="1">
    <citation type="submission" date="2023-05" db="EMBL/GenBank/DDBJ databases">
        <title>Genome and transcriptome analyses reveal genes involved in the formation of fine ridges on petal epidermal cells in Hibiscus trionum.</title>
        <authorList>
            <person name="Koshimizu S."/>
            <person name="Masuda S."/>
            <person name="Ishii T."/>
            <person name="Shirasu K."/>
            <person name="Hoshino A."/>
            <person name="Arita M."/>
        </authorList>
    </citation>
    <scope>NUCLEOTIDE SEQUENCE</scope>
    <source>
        <strain evidence="6">Hamamatsu line</strain>
    </source>
</reference>
<dbReference type="AlphaFoldDB" id="A0A9W7HI10"/>
<keyword evidence="7" id="KW-1185">Reference proteome</keyword>
<dbReference type="InterPro" id="IPR003245">
    <property type="entry name" value="Phytocyanin_dom"/>
</dbReference>
<feature type="domain" description="Phytocyanin" evidence="5">
    <location>
        <begin position="25"/>
        <end position="123"/>
    </location>
</feature>
<keyword evidence="3" id="KW-0325">Glycoprotein</keyword>
<dbReference type="EMBL" id="BSYR01000013">
    <property type="protein sequence ID" value="GMI77243.1"/>
    <property type="molecule type" value="Genomic_DNA"/>
</dbReference>
<feature type="signal peptide" evidence="4">
    <location>
        <begin position="1"/>
        <end position="24"/>
    </location>
</feature>
<evidence type="ECO:0000256" key="2">
    <source>
        <dbReference type="ARBA" id="ARBA00023008"/>
    </source>
</evidence>
<dbReference type="GO" id="GO:0005886">
    <property type="term" value="C:plasma membrane"/>
    <property type="evidence" value="ECO:0007669"/>
    <property type="project" value="TreeGrafter"/>
</dbReference>
<name>A0A9W7HI10_HIBTR</name>
<dbReference type="InterPro" id="IPR008972">
    <property type="entry name" value="Cupredoxin"/>
</dbReference>
<keyword evidence="1" id="KW-0479">Metal-binding</keyword>
<dbReference type="FunFam" id="2.60.40.420:FF:000003">
    <property type="entry name" value="Blue copper"/>
    <property type="match status" value="1"/>
</dbReference>
<dbReference type="PROSITE" id="PS51485">
    <property type="entry name" value="PHYTOCYANIN"/>
    <property type="match status" value="1"/>
</dbReference>
<dbReference type="Proteomes" id="UP001165190">
    <property type="component" value="Unassembled WGS sequence"/>
</dbReference>
<dbReference type="GO" id="GO:0009055">
    <property type="term" value="F:electron transfer activity"/>
    <property type="evidence" value="ECO:0007669"/>
    <property type="project" value="InterPro"/>
</dbReference>
<dbReference type="Gene3D" id="2.60.40.420">
    <property type="entry name" value="Cupredoxins - blue copper proteins"/>
    <property type="match status" value="1"/>
</dbReference>
<dbReference type="GO" id="GO:0046872">
    <property type="term" value="F:metal ion binding"/>
    <property type="evidence" value="ECO:0007669"/>
    <property type="project" value="UniProtKB-KW"/>
</dbReference>
<evidence type="ECO:0000256" key="1">
    <source>
        <dbReference type="ARBA" id="ARBA00022723"/>
    </source>
</evidence>
<dbReference type="Pfam" id="PF02298">
    <property type="entry name" value="Cu_bind_like"/>
    <property type="match status" value="1"/>
</dbReference>
<dbReference type="SUPFAM" id="SSF49503">
    <property type="entry name" value="Cupredoxins"/>
    <property type="match status" value="1"/>
</dbReference>
<dbReference type="InterPro" id="IPR039391">
    <property type="entry name" value="Phytocyanin-like"/>
</dbReference>
<evidence type="ECO:0000256" key="3">
    <source>
        <dbReference type="ARBA" id="ARBA00023180"/>
    </source>
</evidence>
<dbReference type="PANTHER" id="PTHR33021:SF524">
    <property type="entry name" value="BLUE COPPER PROTEIN-LIKE"/>
    <property type="match status" value="1"/>
</dbReference>
<sequence>MGRSGNGATMAVVVAVMWCMVVEANVLTVGERRGWVTGVDYNAWAKSKTFKVGDLLVFDYSSAYSVDEVFESDYNSCNVDHPIFSDDSGSTAFNLITAGPRYFICGDSNLCKQGMKLFVNVTT</sequence>
<protein>
    <recommendedName>
        <fullName evidence="5">Phytocyanin domain-containing protein</fullName>
    </recommendedName>
</protein>
<evidence type="ECO:0000259" key="5">
    <source>
        <dbReference type="PROSITE" id="PS51485"/>
    </source>
</evidence>
<evidence type="ECO:0000256" key="4">
    <source>
        <dbReference type="SAM" id="SignalP"/>
    </source>
</evidence>
<evidence type="ECO:0000313" key="6">
    <source>
        <dbReference type="EMBL" id="GMI77243.1"/>
    </source>
</evidence>
<gene>
    <name evidence="6" type="ORF">HRI_001393600</name>
</gene>
<feature type="chain" id="PRO_5040888573" description="Phytocyanin domain-containing protein" evidence="4">
    <location>
        <begin position="25"/>
        <end position="123"/>
    </location>
</feature>
<accession>A0A9W7HI10</accession>
<proteinExistence type="predicted"/>
<keyword evidence="2" id="KW-0186">Copper</keyword>
<dbReference type="CDD" id="cd04216">
    <property type="entry name" value="Phytocyanin"/>
    <property type="match status" value="1"/>
</dbReference>
<dbReference type="OrthoDB" id="206968at2759"/>